<keyword evidence="2" id="KW-1185">Reference proteome</keyword>
<dbReference type="Proteomes" id="UP000507470">
    <property type="component" value="Unassembled WGS sequence"/>
</dbReference>
<proteinExistence type="predicted"/>
<organism evidence="1 2">
    <name type="scientific">Mytilus coruscus</name>
    <name type="common">Sea mussel</name>
    <dbReference type="NCBI Taxonomy" id="42192"/>
    <lineage>
        <taxon>Eukaryota</taxon>
        <taxon>Metazoa</taxon>
        <taxon>Spiralia</taxon>
        <taxon>Lophotrochozoa</taxon>
        <taxon>Mollusca</taxon>
        <taxon>Bivalvia</taxon>
        <taxon>Autobranchia</taxon>
        <taxon>Pteriomorphia</taxon>
        <taxon>Mytilida</taxon>
        <taxon>Mytiloidea</taxon>
        <taxon>Mytilidae</taxon>
        <taxon>Mytilinae</taxon>
        <taxon>Mytilus</taxon>
    </lineage>
</organism>
<evidence type="ECO:0000313" key="2">
    <source>
        <dbReference type="Proteomes" id="UP000507470"/>
    </source>
</evidence>
<dbReference type="EMBL" id="CACVKT020008908">
    <property type="protein sequence ID" value="CAC5418305.1"/>
    <property type="molecule type" value="Genomic_DNA"/>
</dbReference>
<sequence length="600" mass="69271">MVRNRLTESFLINDLDLLARFHYAPRDSKTHKVEQVMSCLNDALGDGRFIDIDQKSLFETYTEDEILQMKTSDFKKAQENQEVATAVSCAKTVSHRYEGTPCMFTTINSRVADKQDVYQNFYFDQKYAEKLMACSSEKAMNKCAGNYYYKFLEDQFSLHFIRYKNGVEGIRNDQNFRTPVQINRIPAPVPNYETLEDDGSWHYFKLNEITEEQKLNSACMPNMFCPIVQLQKLVDAQGEPNVAVTSTCDQVSVKDKNDTWEKLSIKLDEFCEMYTGLDLFAVVRREAEKLYVRKLKQSSKKLQKMNTDELFSVVTGTLKLQIKTSPPIKALPWNGTFKGNDMTNTCTVDNMLFCCHVLLTHRPDIVEKFRSSKNKIYNLLHQIHLLFKVSKFAEGKFQWIKQFPNQATTSGLIKTWNMWGGEDDFFFNKMSDTETVYTIKCSNPSCRTPVNLRRSRMVCFDEQARTLEEGITLWLENSMNRPCNNLDTQTNERCTGRTSSSPRVFVNGSPLILPLDIGFCRWTQMPDQIDLANTRYTIQAITYGNGGHFTSSIRIQNTWYLYDGLQEYHTTGNGITKQPKPIPPPTYTKSHAVYVKDVMQ</sequence>
<accession>A0A6J8EFC1</accession>
<protein>
    <submittedName>
        <fullName evidence="1">Uncharacterized protein</fullName>
    </submittedName>
</protein>
<reference evidence="1 2" key="1">
    <citation type="submission" date="2020-06" db="EMBL/GenBank/DDBJ databases">
        <authorList>
            <person name="Li R."/>
            <person name="Bekaert M."/>
        </authorList>
    </citation>
    <scope>NUCLEOTIDE SEQUENCE [LARGE SCALE GENOMIC DNA]</scope>
    <source>
        <strain evidence="2">wild</strain>
    </source>
</reference>
<evidence type="ECO:0000313" key="1">
    <source>
        <dbReference type="EMBL" id="CAC5418305.1"/>
    </source>
</evidence>
<name>A0A6J8EFC1_MYTCO</name>
<dbReference type="OrthoDB" id="8948227at2759"/>
<dbReference type="AlphaFoldDB" id="A0A6J8EFC1"/>
<gene>
    <name evidence="1" type="ORF">MCOR_50751</name>
</gene>